<dbReference type="EMBL" id="VDUX01000004">
    <property type="protein sequence ID" value="TXL60893.1"/>
    <property type="molecule type" value="Genomic_DNA"/>
</dbReference>
<dbReference type="PROSITE" id="PS50977">
    <property type="entry name" value="HTH_TETR_2"/>
    <property type="match status" value="1"/>
</dbReference>
<feature type="compositionally biased region" description="Basic and acidic residues" evidence="3">
    <location>
        <begin position="11"/>
        <end position="42"/>
    </location>
</feature>
<feature type="region of interest" description="Disordered" evidence="3">
    <location>
        <begin position="1"/>
        <end position="42"/>
    </location>
</feature>
<keyword evidence="6" id="KW-1185">Reference proteome</keyword>
<dbReference type="GO" id="GO:0006355">
    <property type="term" value="P:regulation of DNA-templated transcription"/>
    <property type="evidence" value="ECO:0007669"/>
    <property type="project" value="UniProtKB-ARBA"/>
</dbReference>
<feature type="DNA-binding region" description="H-T-H motif" evidence="2">
    <location>
        <begin position="61"/>
        <end position="80"/>
    </location>
</feature>
<dbReference type="InterPro" id="IPR050109">
    <property type="entry name" value="HTH-type_TetR-like_transc_reg"/>
</dbReference>
<comment type="caution">
    <text evidence="5">The sequence shown here is derived from an EMBL/GenBank/DDBJ whole genome shotgun (WGS) entry which is preliminary data.</text>
</comment>
<evidence type="ECO:0000259" key="4">
    <source>
        <dbReference type="PROSITE" id="PS50977"/>
    </source>
</evidence>
<keyword evidence="1 2" id="KW-0238">DNA-binding</keyword>
<proteinExistence type="predicted"/>
<dbReference type="OrthoDB" id="4823039at2"/>
<dbReference type="PANTHER" id="PTHR30328">
    <property type="entry name" value="TRANSCRIPTIONAL REPRESSOR"/>
    <property type="match status" value="1"/>
</dbReference>
<evidence type="ECO:0000313" key="5">
    <source>
        <dbReference type="EMBL" id="TXL60893.1"/>
    </source>
</evidence>
<dbReference type="InterPro" id="IPR009057">
    <property type="entry name" value="Homeodomain-like_sf"/>
</dbReference>
<dbReference type="Pfam" id="PF00440">
    <property type="entry name" value="TetR_N"/>
    <property type="match status" value="1"/>
</dbReference>
<feature type="domain" description="HTH tetR-type" evidence="4">
    <location>
        <begin position="38"/>
        <end position="98"/>
    </location>
</feature>
<dbReference type="GO" id="GO:0003677">
    <property type="term" value="F:DNA binding"/>
    <property type="evidence" value="ECO:0007669"/>
    <property type="project" value="UniProtKB-UniRule"/>
</dbReference>
<dbReference type="Gene3D" id="1.10.357.10">
    <property type="entry name" value="Tetracycline Repressor, domain 2"/>
    <property type="match status" value="1"/>
</dbReference>
<dbReference type="InterPro" id="IPR001647">
    <property type="entry name" value="HTH_TetR"/>
</dbReference>
<sequence>MKWLRPSTTRSDVEREAVEEKRAYDATRRRERASQQRSETRDRVLAAAEERFLADGYAGTRMTEIAATAGVSLATVYAAGRSKGELIQQVIQRATAGVPSDDPLEEPPEFDAAGRPALRHIAAENEPERQVELIADRISGVLERISPLWAVLRDAASVDETAATSLENSLKRRLVSLRAAIGMIPGERLRGDLREATDTLWALSSPEIYLMLRTSRRWSHARYRAWLRETLRVQLLTAA</sequence>
<evidence type="ECO:0000313" key="6">
    <source>
        <dbReference type="Proteomes" id="UP000321571"/>
    </source>
</evidence>
<reference evidence="5 6" key="1">
    <citation type="submission" date="2019-06" db="EMBL/GenBank/DDBJ databases">
        <title>Aeromicrobium sp. nov., isolated from a maize field.</title>
        <authorList>
            <person name="Lin S.-Y."/>
            <person name="Tsai C.-F."/>
            <person name="Young C.-C."/>
        </authorList>
    </citation>
    <scope>NUCLEOTIDE SEQUENCE [LARGE SCALE GENOMIC DNA]</scope>
    <source>
        <strain evidence="5 6">CC-CFT486</strain>
    </source>
</reference>
<name>A0A5C8NKA9_9ACTN</name>
<dbReference type="AlphaFoldDB" id="A0A5C8NKA9"/>
<organism evidence="5 6">
    <name type="scientific">Aeromicrobium terrae</name>
    <dbReference type="NCBI Taxonomy" id="2498846"/>
    <lineage>
        <taxon>Bacteria</taxon>
        <taxon>Bacillati</taxon>
        <taxon>Actinomycetota</taxon>
        <taxon>Actinomycetes</taxon>
        <taxon>Propionibacteriales</taxon>
        <taxon>Nocardioidaceae</taxon>
        <taxon>Aeromicrobium</taxon>
    </lineage>
</organism>
<dbReference type="SUPFAM" id="SSF46689">
    <property type="entry name" value="Homeodomain-like"/>
    <property type="match status" value="1"/>
</dbReference>
<dbReference type="Proteomes" id="UP000321571">
    <property type="component" value="Unassembled WGS sequence"/>
</dbReference>
<evidence type="ECO:0000256" key="2">
    <source>
        <dbReference type="PROSITE-ProRule" id="PRU00335"/>
    </source>
</evidence>
<feature type="compositionally biased region" description="Polar residues" evidence="3">
    <location>
        <begin position="1"/>
        <end position="10"/>
    </location>
</feature>
<protein>
    <submittedName>
        <fullName evidence="5">TetR/AcrR family transcriptional regulator</fullName>
    </submittedName>
</protein>
<evidence type="ECO:0000256" key="1">
    <source>
        <dbReference type="ARBA" id="ARBA00023125"/>
    </source>
</evidence>
<evidence type="ECO:0000256" key="3">
    <source>
        <dbReference type="SAM" id="MobiDB-lite"/>
    </source>
</evidence>
<gene>
    <name evidence="5" type="ORF">FHP06_10760</name>
</gene>
<dbReference type="PANTHER" id="PTHR30328:SF54">
    <property type="entry name" value="HTH-TYPE TRANSCRIPTIONAL REPRESSOR SCO4008"/>
    <property type="match status" value="1"/>
</dbReference>
<accession>A0A5C8NKA9</accession>